<organism evidence="1 2">
    <name type="scientific">Holospora curviuscula</name>
    <dbReference type="NCBI Taxonomy" id="1082868"/>
    <lineage>
        <taxon>Bacteria</taxon>
        <taxon>Pseudomonadati</taxon>
        <taxon>Pseudomonadota</taxon>
        <taxon>Alphaproteobacteria</taxon>
        <taxon>Holosporales</taxon>
        <taxon>Holosporaceae</taxon>
        <taxon>Holospora</taxon>
    </lineage>
</organism>
<proteinExistence type="predicted"/>
<protein>
    <recommendedName>
        <fullName evidence="3">Tc1-like transposase DDE domain-containing protein</fullName>
    </recommendedName>
</protein>
<dbReference type="AlphaFoldDB" id="A0A2S5R9R4"/>
<gene>
    <name evidence="1" type="ORF">HCUR_00578</name>
</gene>
<evidence type="ECO:0008006" key="3">
    <source>
        <dbReference type="Google" id="ProtNLM"/>
    </source>
</evidence>
<sequence>MQKVEEMFIGALIDSTLGVEILTCWVEEMVLTNISENPDIVMDKDADRTLLDLPSYSSELNPIEK</sequence>
<evidence type="ECO:0000313" key="2">
    <source>
        <dbReference type="Proteomes" id="UP000239425"/>
    </source>
</evidence>
<dbReference type="RefSeq" id="WP_104206648.1">
    <property type="nucleotide sequence ID" value="NZ_PHHC01000079.1"/>
</dbReference>
<keyword evidence="2" id="KW-1185">Reference proteome</keyword>
<name>A0A2S5R9R4_9PROT</name>
<accession>A0A2S5R9R4</accession>
<comment type="caution">
    <text evidence="1">The sequence shown here is derived from an EMBL/GenBank/DDBJ whole genome shotgun (WGS) entry which is preliminary data.</text>
</comment>
<reference evidence="1 2" key="1">
    <citation type="submission" date="2017-11" db="EMBL/GenBank/DDBJ databases">
        <title>Comparative genomic analysis of Holospora spp., intranuclear symbionts of paramecia.</title>
        <authorList>
            <person name="Garushyants S.K."/>
            <person name="Beliavskaya A."/>
            <person name="Malko D.B."/>
            <person name="Logacheva M.D."/>
            <person name="Rautian M.S."/>
            <person name="Gelfand M.S."/>
        </authorList>
    </citation>
    <scope>NUCLEOTIDE SEQUENCE [LARGE SCALE GENOMIC DNA]</scope>
    <source>
        <strain evidence="2">02AZ16</strain>
    </source>
</reference>
<dbReference type="OrthoDB" id="565387at2"/>
<dbReference type="EMBL" id="PHHC01000079">
    <property type="protein sequence ID" value="PPE04043.1"/>
    <property type="molecule type" value="Genomic_DNA"/>
</dbReference>
<dbReference type="Proteomes" id="UP000239425">
    <property type="component" value="Unassembled WGS sequence"/>
</dbReference>
<evidence type="ECO:0000313" key="1">
    <source>
        <dbReference type="EMBL" id="PPE04043.1"/>
    </source>
</evidence>